<dbReference type="InterPro" id="IPR052343">
    <property type="entry name" value="Retrotransposon-Effector_Assoc"/>
</dbReference>
<reference evidence="1 2" key="1">
    <citation type="journal article" date="2021" name="Plant Biotechnol. J.">
        <title>Multi-omics assisted identification of the key and species-specific regulatory components of drought-tolerant mechanisms in Gossypium stocksii.</title>
        <authorList>
            <person name="Yu D."/>
            <person name="Ke L."/>
            <person name="Zhang D."/>
            <person name="Wu Y."/>
            <person name="Sun Y."/>
            <person name="Mei J."/>
            <person name="Sun J."/>
            <person name="Sun Y."/>
        </authorList>
    </citation>
    <scope>NUCLEOTIDE SEQUENCE [LARGE SCALE GENOMIC DNA]</scope>
    <source>
        <strain evidence="2">cv. E1</strain>
        <tissue evidence="1">Leaf</tissue>
    </source>
</reference>
<name>A0A9D3VFD9_9ROSI</name>
<dbReference type="AlphaFoldDB" id="A0A9D3VFD9"/>
<dbReference type="Proteomes" id="UP000828251">
    <property type="component" value="Unassembled WGS sequence"/>
</dbReference>
<comment type="caution">
    <text evidence="1">The sequence shown here is derived from an EMBL/GenBank/DDBJ whole genome shotgun (WGS) entry which is preliminary data.</text>
</comment>
<dbReference type="OrthoDB" id="1001832at2759"/>
<gene>
    <name evidence="1" type="ORF">J1N35_021886</name>
</gene>
<dbReference type="EMBL" id="JAIQCV010000007">
    <property type="protein sequence ID" value="KAH1082125.1"/>
    <property type="molecule type" value="Genomic_DNA"/>
</dbReference>
<dbReference type="InterPro" id="IPR036691">
    <property type="entry name" value="Endo/exonu/phosph_ase_sf"/>
</dbReference>
<organism evidence="1 2">
    <name type="scientific">Gossypium stocksii</name>
    <dbReference type="NCBI Taxonomy" id="47602"/>
    <lineage>
        <taxon>Eukaryota</taxon>
        <taxon>Viridiplantae</taxon>
        <taxon>Streptophyta</taxon>
        <taxon>Embryophyta</taxon>
        <taxon>Tracheophyta</taxon>
        <taxon>Spermatophyta</taxon>
        <taxon>Magnoliopsida</taxon>
        <taxon>eudicotyledons</taxon>
        <taxon>Gunneridae</taxon>
        <taxon>Pentapetalae</taxon>
        <taxon>rosids</taxon>
        <taxon>malvids</taxon>
        <taxon>Malvales</taxon>
        <taxon>Malvaceae</taxon>
        <taxon>Malvoideae</taxon>
        <taxon>Gossypium</taxon>
    </lineage>
</organism>
<dbReference type="SUPFAM" id="SSF56219">
    <property type="entry name" value="DNase I-like"/>
    <property type="match status" value="1"/>
</dbReference>
<accession>A0A9D3VFD9</accession>
<evidence type="ECO:0000313" key="2">
    <source>
        <dbReference type="Proteomes" id="UP000828251"/>
    </source>
</evidence>
<evidence type="ECO:0008006" key="3">
    <source>
        <dbReference type="Google" id="ProtNLM"/>
    </source>
</evidence>
<proteinExistence type="predicted"/>
<dbReference type="PANTHER" id="PTHR46890:SF48">
    <property type="entry name" value="RNA-DIRECTED DNA POLYMERASE"/>
    <property type="match status" value="1"/>
</dbReference>
<dbReference type="PANTHER" id="PTHR46890">
    <property type="entry name" value="NON-LTR RETROLELEMENT REVERSE TRANSCRIPTASE-LIKE PROTEIN-RELATED"/>
    <property type="match status" value="1"/>
</dbReference>
<keyword evidence="2" id="KW-1185">Reference proteome</keyword>
<protein>
    <recommendedName>
        <fullName evidence="3">Reverse transcriptase domain-containing protein</fullName>
    </recommendedName>
</protein>
<evidence type="ECO:0000313" key="1">
    <source>
        <dbReference type="EMBL" id="KAH1082125.1"/>
    </source>
</evidence>
<sequence>MGFLGPRFTWNRGNLFQRVDKALCNSKWKDFASNYSVRHLQRLKSYHRPILVAFRSENQCGGQRPFRFLASWLLYLEFRYLLNTHSRSDLEVDSNLDQLMAVLQKWNKVYGNIYTRKKDLVSELSIVQRILEVRRSSHLVSREAKIRGEIDDLLNHEELLWFQKSRTTWLENDDRNTKYFHGRTMNLYKAETPVIGTFSCRGMLPVISIYDREILNKTSMAHLKAPGIDGYHAKFYQSQWDIIGESVCSMVRKVLEGHRLDPKINKTLIVLIPKIQGPKIISQFRSINLCTILYKVITKNIVNRLHPIMESIVKRNQASFIAGRNISNNIIIAQKAIHTMKIIKGSNCWMALKRVTSLTFGFVVDKIHNKLSGWDAKNLSMAGRITLVKLILLVIPNYFMCKARLLLSASENRGLGIRILSFQNKVFLLKLCFDIIVEPDALWALVLRSKYNVKSLILFFISRGYCSLFWKSIMIIWPEVINNIYWSIGDGQLVNFWNDTWIRKIGPLKPFSKGIGQPDKMLRPYFPIVQKQEMIESVGNGQINKVLTNDEQARRHMIDEGHFPQCENLLESSIHTLHDYGFSRAANGCSRIDCPPKLPSSPLWRTPFVAIVQLRSYTRGTLIYCPNGLLILRNQINPFQGVTPKDLSITTVAVSFHRVNRPSSWCRSS</sequence>